<sequence length="254" mass="27529">MNRMSGFLFCSLVLLMQVCSYLQVAANEDPQTPGGSCANWMGGAPGYPGHNGIPGRDGRDGQNGQKGEQGETVQFSGPPGPKGESGNIGVAGAVGLIGLPGARGLQGLKGEKGESASIYRSAFSVGLTTRVPHPNIPIKFSKIHYNEQNHYDPTTGKFRCSVPGVYYFAYHLTVYLSDVKVSLFKSSKPIIITYDQYQKNNVDQASGSVLLHVESGEEVWLQVYGEENNGIYADNINDSTFMGFLLYPDLDYQR</sequence>
<accession>A0AA97JKK5</accession>
<reference evidence="9" key="1">
    <citation type="submission" date="2025-08" db="UniProtKB">
        <authorList>
            <consortium name="RefSeq"/>
        </authorList>
    </citation>
    <scope>IDENTIFICATION</scope>
    <source>
        <tissue evidence="9">Blood</tissue>
    </source>
</reference>
<evidence type="ECO:0000313" key="8">
    <source>
        <dbReference type="Proteomes" id="UP001190640"/>
    </source>
</evidence>
<feature type="compositionally biased region" description="Polar residues" evidence="5">
    <location>
        <begin position="62"/>
        <end position="75"/>
    </location>
</feature>
<dbReference type="RefSeq" id="XP_054840052.1">
    <property type="nucleotide sequence ID" value="XM_054984077.1"/>
</dbReference>
<dbReference type="SMART" id="SM00110">
    <property type="entry name" value="C1Q"/>
    <property type="match status" value="1"/>
</dbReference>
<feature type="region of interest" description="Disordered" evidence="5">
    <location>
        <begin position="48"/>
        <end position="84"/>
    </location>
</feature>
<evidence type="ECO:0000256" key="4">
    <source>
        <dbReference type="ARBA" id="ARBA00023119"/>
    </source>
</evidence>
<dbReference type="SUPFAM" id="SSF49842">
    <property type="entry name" value="TNF-like"/>
    <property type="match status" value="1"/>
</dbReference>
<dbReference type="GO" id="GO:0005581">
    <property type="term" value="C:collagen trimer"/>
    <property type="evidence" value="ECO:0007669"/>
    <property type="project" value="UniProtKB-KW"/>
</dbReference>
<evidence type="ECO:0000256" key="5">
    <source>
        <dbReference type="SAM" id="MobiDB-lite"/>
    </source>
</evidence>
<dbReference type="Pfam" id="PF00386">
    <property type="entry name" value="C1q"/>
    <property type="match status" value="1"/>
</dbReference>
<dbReference type="PANTHER" id="PTHR15427">
    <property type="entry name" value="EMILIN ELASTIN MICROFIBRIL INTERFACE-LOCATED PROTEIN ELASTIN MICROFIBRIL INTERFACER"/>
    <property type="match status" value="1"/>
</dbReference>
<evidence type="ECO:0000259" key="7">
    <source>
        <dbReference type="PROSITE" id="PS50871"/>
    </source>
</evidence>
<dbReference type="KEGG" id="emc:129332811"/>
<comment type="subcellular location">
    <subcellularLocation>
        <location evidence="1">Secreted</location>
    </subcellularLocation>
</comment>
<evidence type="ECO:0000313" key="9">
    <source>
        <dbReference type="RefSeq" id="XP_054840052.1"/>
    </source>
</evidence>
<feature type="domain" description="C1q" evidence="7">
    <location>
        <begin position="116"/>
        <end position="252"/>
    </location>
</feature>
<dbReference type="Proteomes" id="UP001190640">
    <property type="component" value="Chromosome 6"/>
</dbReference>
<protein>
    <submittedName>
        <fullName evidence="9">Adiponectin-like</fullName>
    </submittedName>
</protein>
<name>A0AA97JKK5_EUBMA</name>
<dbReference type="PANTHER" id="PTHR15427:SF20">
    <property type="entry name" value="ADIPONECTIN"/>
    <property type="match status" value="1"/>
</dbReference>
<organism evidence="8 9">
    <name type="scientific">Eublepharis macularius</name>
    <name type="common">Leopard gecko</name>
    <name type="synonym">Cyrtodactylus macularius</name>
    <dbReference type="NCBI Taxonomy" id="481883"/>
    <lineage>
        <taxon>Eukaryota</taxon>
        <taxon>Metazoa</taxon>
        <taxon>Chordata</taxon>
        <taxon>Craniata</taxon>
        <taxon>Vertebrata</taxon>
        <taxon>Euteleostomi</taxon>
        <taxon>Lepidosauria</taxon>
        <taxon>Squamata</taxon>
        <taxon>Bifurcata</taxon>
        <taxon>Gekkota</taxon>
        <taxon>Eublepharidae</taxon>
        <taxon>Eublepharinae</taxon>
        <taxon>Eublepharis</taxon>
    </lineage>
</organism>
<feature type="chain" id="PRO_5041719968" evidence="6">
    <location>
        <begin position="27"/>
        <end position="254"/>
    </location>
</feature>
<dbReference type="InterPro" id="IPR001073">
    <property type="entry name" value="C1q_dom"/>
</dbReference>
<dbReference type="GeneID" id="129332811"/>
<evidence type="ECO:0000256" key="3">
    <source>
        <dbReference type="ARBA" id="ARBA00022729"/>
    </source>
</evidence>
<gene>
    <name evidence="9" type="primary">LOC129332811</name>
</gene>
<evidence type="ECO:0000256" key="2">
    <source>
        <dbReference type="ARBA" id="ARBA00022525"/>
    </source>
</evidence>
<keyword evidence="4" id="KW-0176">Collagen</keyword>
<evidence type="ECO:0000256" key="6">
    <source>
        <dbReference type="SAM" id="SignalP"/>
    </source>
</evidence>
<dbReference type="InterPro" id="IPR050392">
    <property type="entry name" value="Collagen/C1q_domain"/>
</dbReference>
<evidence type="ECO:0000256" key="1">
    <source>
        <dbReference type="ARBA" id="ARBA00004613"/>
    </source>
</evidence>
<dbReference type="Gene3D" id="2.60.120.40">
    <property type="match status" value="1"/>
</dbReference>
<dbReference type="FunFam" id="2.60.120.40:FF:000001">
    <property type="entry name" value="Complement C1q B chain"/>
    <property type="match status" value="1"/>
</dbReference>
<proteinExistence type="predicted"/>
<keyword evidence="2" id="KW-0964">Secreted</keyword>
<dbReference type="InterPro" id="IPR008983">
    <property type="entry name" value="Tumour_necrosis_fac-like_dom"/>
</dbReference>
<dbReference type="GO" id="GO:0005576">
    <property type="term" value="C:extracellular region"/>
    <property type="evidence" value="ECO:0007669"/>
    <property type="project" value="UniProtKB-SubCell"/>
</dbReference>
<keyword evidence="8" id="KW-1185">Reference proteome</keyword>
<dbReference type="PROSITE" id="PS50871">
    <property type="entry name" value="C1Q"/>
    <property type="match status" value="1"/>
</dbReference>
<dbReference type="PRINTS" id="PR00007">
    <property type="entry name" value="COMPLEMNTC1Q"/>
</dbReference>
<feature type="signal peptide" evidence="6">
    <location>
        <begin position="1"/>
        <end position="26"/>
    </location>
</feature>
<keyword evidence="3 6" id="KW-0732">Signal</keyword>
<dbReference type="AlphaFoldDB" id="A0AA97JKK5"/>